<proteinExistence type="predicted"/>
<accession>A0A653BIJ8</accession>
<dbReference type="EMBL" id="CAACVG010001523">
    <property type="protein sequence ID" value="VEN35388.1"/>
    <property type="molecule type" value="Genomic_DNA"/>
</dbReference>
<name>A0A653BIJ8_CALMS</name>
<reference evidence="1 2" key="1">
    <citation type="submission" date="2019-01" db="EMBL/GenBank/DDBJ databases">
        <authorList>
            <person name="Sayadi A."/>
        </authorList>
    </citation>
    <scope>NUCLEOTIDE SEQUENCE [LARGE SCALE GENOMIC DNA]</scope>
</reference>
<organism evidence="1 2">
    <name type="scientific">Callosobruchus maculatus</name>
    <name type="common">Southern cowpea weevil</name>
    <name type="synonym">Pulse bruchid</name>
    <dbReference type="NCBI Taxonomy" id="64391"/>
    <lineage>
        <taxon>Eukaryota</taxon>
        <taxon>Metazoa</taxon>
        <taxon>Ecdysozoa</taxon>
        <taxon>Arthropoda</taxon>
        <taxon>Hexapoda</taxon>
        <taxon>Insecta</taxon>
        <taxon>Pterygota</taxon>
        <taxon>Neoptera</taxon>
        <taxon>Endopterygota</taxon>
        <taxon>Coleoptera</taxon>
        <taxon>Polyphaga</taxon>
        <taxon>Cucujiformia</taxon>
        <taxon>Chrysomeloidea</taxon>
        <taxon>Chrysomelidae</taxon>
        <taxon>Bruchinae</taxon>
        <taxon>Bruchini</taxon>
        <taxon>Callosobruchus</taxon>
    </lineage>
</organism>
<evidence type="ECO:0000313" key="1">
    <source>
        <dbReference type="EMBL" id="VEN35388.1"/>
    </source>
</evidence>
<keyword evidence="2" id="KW-1185">Reference proteome</keyword>
<gene>
    <name evidence="1" type="ORF">CALMAC_LOCUS1306</name>
</gene>
<dbReference type="Proteomes" id="UP000410492">
    <property type="component" value="Unassembled WGS sequence"/>
</dbReference>
<sequence>MLIVSVCSTFVFFTSEDSPDSFCFLSSSLSHFSGIDLMLILSLCSTFIFFTSEDSPDSFCSCLDLTFDCS</sequence>
<dbReference type="AlphaFoldDB" id="A0A653BIJ8"/>
<protein>
    <submittedName>
        <fullName evidence="1">Uncharacterized protein</fullName>
    </submittedName>
</protein>
<dbReference type="OrthoDB" id="449487at2759"/>
<evidence type="ECO:0000313" key="2">
    <source>
        <dbReference type="Proteomes" id="UP000410492"/>
    </source>
</evidence>